<keyword evidence="8" id="KW-0902">Two-component regulatory system</keyword>
<name>A0A7W0CCN2_9ACTN</name>
<feature type="transmembrane region" description="Helical" evidence="9">
    <location>
        <begin position="36"/>
        <end position="56"/>
    </location>
</feature>
<evidence type="ECO:0000256" key="3">
    <source>
        <dbReference type="ARBA" id="ARBA00022553"/>
    </source>
</evidence>
<keyword evidence="3" id="KW-0597">Phosphoprotein</keyword>
<dbReference type="InterPro" id="IPR036890">
    <property type="entry name" value="HATPase_C_sf"/>
</dbReference>
<comment type="catalytic activity">
    <reaction evidence="1">
        <text>ATP + protein L-histidine = ADP + protein N-phospho-L-histidine.</text>
        <dbReference type="EC" id="2.7.13.3"/>
    </reaction>
</comment>
<dbReference type="EMBL" id="JACDUR010000001">
    <property type="protein sequence ID" value="MBA2888705.1"/>
    <property type="molecule type" value="Genomic_DNA"/>
</dbReference>
<accession>A0A7W0CCN2</accession>
<dbReference type="PROSITE" id="PS51257">
    <property type="entry name" value="PROKAR_LIPOPROTEIN"/>
    <property type="match status" value="1"/>
</dbReference>
<comment type="caution">
    <text evidence="12">The sequence shown here is derived from an EMBL/GenBank/DDBJ whole genome shotgun (WGS) entry which is preliminary data.</text>
</comment>
<feature type="transmembrane region" description="Helical" evidence="9">
    <location>
        <begin position="177"/>
        <end position="205"/>
    </location>
</feature>
<dbReference type="AlphaFoldDB" id="A0A7W0CCN2"/>
<feature type="transmembrane region" description="Helical" evidence="9">
    <location>
        <begin position="217"/>
        <end position="238"/>
    </location>
</feature>
<evidence type="ECO:0000256" key="8">
    <source>
        <dbReference type="ARBA" id="ARBA00023012"/>
    </source>
</evidence>
<feature type="signal peptide" evidence="10">
    <location>
        <begin position="1"/>
        <end position="26"/>
    </location>
</feature>
<dbReference type="RefSeq" id="WP_181606964.1">
    <property type="nucleotide sequence ID" value="NZ_BAABAM010000001.1"/>
</dbReference>
<dbReference type="SUPFAM" id="SSF55874">
    <property type="entry name" value="ATPase domain of HSP90 chaperone/DNA topoisomerase II/histidine kinase"/>
    <property type="match status" value="1"/>
</dbReference>
<feature type="transmembrane region" description="Helical" evidence="9">
    <location>
        <begin position="136"/>
        <end position="157"/>
    </location>
</feature>
<evidence type="ECO:0000256" key="2">
    <source>
        <dbReference type="ARBA" id="ARBA00012438"/>
    </source>
</evidence>
<dbReference type="InterPro" id="IPR050482">
    <property type="entry name" value="Sensor_HK_TwoCompSys"/>
</dbReference>
<keyword evidence="5" id="KW-0547">Nucleotide-binding</keyword>
<dbReference type="EC" id="2.7.13.3" evidence="2"/>
<evidence type="ECO:0000259" key="11">
    <source>
        <dbReference type="SMART" id="SM00387"/>
    </source>
</evidence>
<evidence type="ECO:0000256" key="9">
    <source>
        <dbReference type="SAM" id="Phobius"/>
    </source>
</evidence>
<keyword evidence="4" id="KW-0808">Transferase</keyword>
<evidence type="ECO:0000256" key="1">
    <source>
        <dbReference type="ARBA" id="ARBA00000085"/>
    </source>
</evidence>
<feature type="domain" description="Histidine kinase/HSP90-like ATPase" evidence="11">
    <location>
        <begin position="568"/>
        <end position="655"/>
    </location>
</feature>
<dbReference type="Pfam" id="PF02518">
    <property type="entry name" value="HATPase_c"/>
    <property type="match status" value="1"/>
</dbReference>
<proteinExistence type="predicted"/>
<sequence>MSWLQRSAYALALLALVCAAGGCVFAAISPTAGDLAYLAVALVIGAASCGLGLVIARRLPANAVGLLMVWLGCGVVVLTVRDLYWNTLAREPGALPPMGEVATAVLKEAGIWPICAAALLLLLFPDGRLPSPRWRWAAISLVSVAAVAQVAGIFNPVAPPRENEPLTLPFGTWPEGVLMVLDGLTLFGLMALLIASAASMFVKYGRAGRIGRTRLKWLALAGICLPLYLIGCFAEYLIFGEPLWFSVAAGVALLAGIPLATAVAMLKHDLYDIDKAIAATVTYGALTAVVVAIYALTSFAGGLVAADGSAVAAAAATAVCAVVLAPAHRRLRRGVDRRFYPLRGAVLGAVEDLLRRTHAGRAAPEQVEQTLRQALRDPDLRVGYVLPGRDDLVSSGGDAIEGGRTVPVTMGGSRIGALLPGDDGLASPELLRESASAAAVLVELVRLRVELAGALREVEASRTRLLQVGYRERRRLERDLHDGVQQRLVSLGMTLRLAQRSARAVPVDELIDQSVAELGTAVAELRQIAHGLRPSSLDDGLDQALLALAGTVPLPVEVDVAARELPDDVATTAYFVASEAVTNALKHASASRIALRVGQHDGQVRLEIRDDGRGGARIGGSSGLADRVAAHGGSLTVRSPAGYGTVVEAVLPCAS</sequence>
<protein>
    <recommendedName>
        <fullName evidence="2">histidine kinase</fullName>
        <ecNumber evidence="2">2.7.13.3</ecNumber>
    </recommendedName>
</protein>
<dbReference type="InterPro" id="IPR011712">
    <property type="entry name" value="Sig_transdc_His_kin_sub3_dim/P"/>
</dbReference>
<gene>
    <name evidence="12" type="ORF">HNR30_000040</name>
</gene>
<keyword evidence="9" id="KW-0812">Transmembrane</keyword>
<evidence type="ECO:0000256" key="6">
    <source>
        <dbReference type="ARBA" id="ARBA00022777"/>
    </source>
</evidence>
<feature type="transmembrane region" description="Helical" evidence="9">
    <location>
        <begin position="244"/>
        <end position="264"/>
    </location>
</feature>
<feature type="transmembrane region" description="Helical" evidence="9">
    <location>
        <begin position="63"/>
        <end position="84"/>
    </location>
</feature>
<dbReference type="PANTHER" id="PTHR24421:SF10">
    <property type="entry name" value="NITRATE_NITRITE SENSOR PROTEIN NARQ"/>
    <property type="match status" value="1"/>
</dbReference>
<dbReference type="Gene3D" id="1.20.5.1930">
    <property type="match status" value="1"/>
</dbReference>
<keyword evidence="9" id="KW-0472">Membrane</keyword>
<reference evidence="12 13" key="1">
    <citation type="submission" date="2020-07" db="EMBL/GenBank/DDBJ databases">
        <title>Genomic Encyclopedia of Type Strains, Phase IV (KMG-IV): sequencing the most valuable type-strain genomes for metagenomic binning, comparative biology and taxonomic classification.</title>
        <authorList>
            <person name="Goeker M."/>
        </authorList>
    </citation>
    <scope>NUCLEOTIDE SEQUENCE [LARGE SCALE GENOMIC DNA]</scope>
    <source>
        <strain evidence="12 13">DSM 45533</strain>
    </source>
</reference>
<feature type="transmembrane region" description="Helical" evidence="9">
    <location>
        <begin position="308"/>
        <end position="327"/>
    </location>
</feature>
<dbReference type="PANTHER" id="PTHR24421">
    <property type="entry name" value="NITRATE/NITRITE SENSOR PROTEIN NARX-RELATED"/>
    <property type="match status" value="1"/>
</dbReference>
<dbReference type="GO" id="GO:0016020">
    <property type="term" value="C:membrane"/>
    <property type="evidence" value="ECO:0007669"/>
    <property type="project" value="InterPro"/>
</dbReference>
<dbReference type="GO" id="GO:0000155">
    <property type="term" value="F:phosphorelay sensor kinase activity"/>
    <property type="evidence" value="ECO:0007669"/>
    <property type="project" value="InterPro"/>
</dbReference>
<evidence type="ECO:0000313" key="12">
    <source>
        <dbReference type="EMBL" id="MBA2888705.1"/>
    </source>
</evidence>
<evidence type="ECO:0000256" key="10">
    <source>
        <dbReference type="SAM" id="SignalP"/>
    </source>
</evidence>
<feature type="transmembrane region" description="Helical" evidence="9">
    <location>
        <begin position="104"/>
        <end position="124"/>
    </location>
</feature>
<feature type="transmembrane region" description="Helical" evidence="9">
    <location>
        <begin position="276"/>
        <end position="296"/>
    </location>
</feature>
<keyword evidence="10" id="KW-0732">Signal</keyword>
<organism evidence="12 13">
    <name type="scientific">Nonomuraea soli</name>
    <dbReference type="NCBI Taxonomy" id="1032476"/>
    <lineage>
        <taxon>Bacteria</taxon>
        <taxon>Bacillati</taxon>
        <taxon>Actinomycetota</taxon>
        <taxon>Actinomycetes</taxon>
        <taxon>Streptosporangiales</taxon>
        <taxon>Streptosporangiaceae</taxon>
        <taxon>Nonomuraea</taxon>
    </lineage>
</organism>
<dbReference type="Pfam" id="PF07730">
    <property type="entry name" value="HisKA_3"/>
    <property type="match status" value="1"/>
</dbReference>
<dbReference type="GO" id="GO:0046983">
    <property type="term" value="F:protein dimerization activity"/>
    <property type="evidence" value="ECO:0007669"/>
    <property type="project" value="InterPro"/>
</dbReference>
<dbReference type="CDD" id="cd16917">
    <property type="entry name" value="HATPase_UhpB-NarQ-NarX-like"/>
    <property type="match status" value="1"/>
</dbReference>
<dbReference type="Gene3D" id="3.30.565.10">
    <property type="entry name" value="Histidine kinase-like ATPase, C-terminal domain"/>
    <property type="match status" value="1"/>
</dbReference>
<dbReference type="SMART" id="SM00387">
    <property type="entry name" value="HATPase_c"/>
    <property type="match status" value="1"/>
</dbReference>
<dbReference type="InterPro" id="IPR003594">
    <property type="entry name" value="HATPase_dom"/>
</dbReference>
<dbReference type="GO" id="GO:0005524">
    <property type="term" value="F:ATP binding"/>
    <property type="evidence" value="ECO:0007669"/>
    <property type="project" value="UniProtKB-KW"/>
</dbReference>
<evidence type="ECO:0000256" key="5">
    <source>
        <dbReference type="ARBA" id="ARBA00022741"/>
    </source>
</evidence>
<evidence type="ECO:0000256" key="7">
    <source>
        <dbReference type="ARBA" id="ARBA00022840"/>
    </source>
</evidence>
<keyword evidence="7" id="KW-0067">ATP-binding</keyword>
<keyword evidence="9" id="KW-1133">Transmembrane helix</keyword>
<keyword evidence="13" id="KW-1185">Reference proteome</keyword>
<feature type="chain" id="PRO_5031093030" description="histidine kinase" evidence="10">
    <location>
        <begin position="27"/>
        <end position="655"/>
    </location>
</feature>
<evidence type="ECO:0000256" key="4">
    <source>
        <dbReference type="ARBA" id="ARBA00022679"/>
    </source>
</evidence>
<dbReference type="Proteomes" id="UP000530928">
    <property type="component" value="Unassembled WGS sequence"/>
</dbReference>
<keyword evidence="6 12" id="KW-0418">Kinase</keyword>
<evidence type="ECO:0000313" key="13">
    <source>
        <dbReference type="Proteomes" id="UP000530928"/>
    </source>
</evidence>